<dbReference type="RefSeq" id="WP_008825232.1">
    <property type="nucleotide sequence ID" value="NZ_AFNU02000005.1"/>
</dbReference>
<dbReference type="InterPro" id="IPR016181">
    <property type="entry name" value="Acyl_CoA_acyltransferase"/>
</dbReference>
<organism evidence="2 3">
    <name type="scientific">Haloplasma contractile SSD-17B</name>
    <dbReference type="NCBI Taxonomy" id="1033810"/>
    <lineage>
        <taxon>Bacteria</taxon>
        <taxon>Bacillati</taxon>
        <taxon>Mycoplasmatota</taxon>
        <taxon>Mollicutes</taxon>
        <taxon>Haloplasmatales</taxon>
        <taxon>Haloplasmataceae</taxon>
        <taxon>Haloplasma</taxon>
    </lineage>
</organism>
<dbReference type="GO" id="GO:0046027">
    <property type="term" value="F:phospholipid:diacylglycerol acyltransferase activity"/>
    <property type="evidence" value="ECO:0007669"/>
    <property type="project" value="UniProtKB-EC"/>
</dbReference>
<dbReference type="InterPro" id="IPR000182">
    <property type="entry name" value="GNAT_dom"/>
</dbReference>
<name>F7Q1W1_9MOLU</name>
<comment type="caution">
    <text evidence="2">The sequence shown here is derived from an EMBL/GenBank/DDBJ whole genome shotgun (WGS) entry which is preliminary data.</text>
</comment>
<dbReference type="EMBL" id="AFNU02000005">
    <property type="protein sequence ID" value="ERJ12228.1"/>
    <property type="molecule type" value="Genomic_DNA"/>
</dbReference>
<dbReference type="FunCoup" id="F7Q1W1">
    <property type="interactions" value="21"/>
</dbReference>
<reference evidence="2 3" key="1">
    <citation type="journal article" date="2011" name="J. Bacteriol.">
        <title>Genome sequence of Haloplasma contractile, an unusual contractile bacterium from a deep-sea anoxic brine lake.</title>
        <authorList>
            <person name="Antunes A."/>
            <person name="Alam I."/>
            <person name="El Dorry H."/>
            <person name="Siam R."/>
            <person name="Robertson A."/>
            <person name="Bajic V.B."/>
            <person name="Stingl U."/>
        </authorList>
    </citation>
    <scope>NUCLEOTIDE SEQUENCE [LARGE SCALE GENOMIC DNA]</scope>
    <source>
        <strain evidence="2 3">SSD-17B</strain>
    </source>
</reference>
<gene>
    <name evidence="2" type="ORF">HLPCO_001755</name>
</gene>
<dbReference type="InParanoid" id="F7Q1W1"/>
<dbReference type="Gene3D" id="3.40.630.30">
    <property type="match status" value="1"/>
</dbReference>
<keyword evidence="3" id="KW-1185">Reference proteome</keyword>
<keyword evidence="2" id="KW-0808">Transferase</keyword>
<dbReference type="OrthoDB" id="9786032at2"/>
<keyword evidence="2" id="KW-0012">Acyltransferase</keyword>
<evidence type="ECO:0000313" key="3">
    <source>
        <dbReference type="Proteomes" id="UP000005707"/>
    </source>
</evidence>
<dbReference type="PROSITE" id="PS51186">
    <property type="entry name" value="GNAT"/>
    <property type="match status" value="1"/>
</dbReference>
<dbReference type="Pfam" id="PF13508">
    <property type="entry name" value="Acetyltransf_7"/>
    <property type="match status" value="1"/>
</dbReference>
<dbReference type="AlphaFoldDB" id="F7Q1W1"/>
<feature type="domain" description="N-acetyltransferase" evidence="1">
    <location>
        <begin position="2"/>
        <end position="153"/>
    </location>
</feature>
<dbReference type="EC" id="2.3.1.158" evidence="2"/>
<dbReference type="Proteomes" id="UP000005707">
    <property type="component" value="Unassembled WGS sequence"/>
</dbReference>
<dbReference type="eggNOG" id="COG0456">
    <property type="taxonomic scope" value="Bacteria"/>
</dbReference>
<dbReference type="CDD" id="cd04301">
    <property type="entry name" value="NAT_SF"/>
    <property type="match status" value="1"/>
</dbReference>
<proteinExistence type="predicted"/>
<protein>
    <submittedName>
        <fullName evidence="2">Acetyltransferase GNAT family protein</fullName>
        <ecNumber evidence="2">2.3.1.158</ecNumber>
    </submittedName>
</protein>
<evidence type="ECO:0000259" key="1">
    <source>
        <dbReference type="PROSITE" id="PS51186"/>
    </source>
</evidence>
<dbReference type="SUPFAM" id="SSF55729">
    <property type="entry name" value="Acyl-CoA N-acyltransferases (Nat)"/>
    <property type="match status" value="1"/>
</dbReference>
<evidence type="ECO:0000313" key="2">
    <source>
        <dbReference type="EMBL" id="ERJ12228.1"/>
    </source>
</evidence>
<accession>F7Q1W1</accession>
<reference evidence="2 3" key="2">
    <citation type="journal article" date="2013" name="PLoS ONE">
        <title>INDIGO - INtegrated Data Warehouse of MIcrobial GenOmes with Examples from the Red Sea Extremophiles.</title>
        <authorList>
            <person name="Alam I."/>
            <person name="Antunes A."/>
            <person name="Kamau A.A."/>
            <person name="Ba Alawi W."/>
            <person name="Kalkatawi M."/>
            <person name="Stingl U."/>
            <person name="Bajic V.B."/>
        </authorList>
    </citation>
    <scope>NUCLEOTIDE SEQUENCE [LARGE SCALE GENOMIC DNA]</scope>
    <source>
        <strain evidence="2 3">SSD-17B</strain>
    </source>
</reference>
<dbReference type="STRING" id="1033810.HLPCO_001755"/>
<sequence>MLNITIAKEEDAETLKQIAIEAFTGDVTKKGAIPTGVDTVDWHYSKIQAGMYYKFEVDGKIVGGINLFEWIGDYYGISSIFIHPDYQNQGIGSKAIEFIEQEYDQAKKWTLEAPCLKEESHKFYERHGFNLLNKVQPEGHVDFYVLTYTKEMH</sequence>